<evidence type="ECO:0000313" key="2">
    <source>
        <dbReference type="Proteomes" id="UP001198182"/>
    </source>
</evidence>
<proteinExistence type="predicted"/>
<gene>
    <name evidence="1" type="ORF">LKD81_04710</name>
</gene>
<dbReference type="RefSeq" id="WP_308453008.1">
    <property type="nucleotide sequence ID" value="NZ_JAJEQR010000010.1"/>
</dbReference>
<dbReference type="Gene3D" id="3.20.20.140">
    <property type="entry name" value="Metal-dependent hydrolases"/>
    <property type="match status" value="1"/>
</dbReference>
<dbReference type="InterPro" id="IPR032466">
    <property type="entry name" value="Metal_Hydrolase"/>
</dbReference>
<evidence type="ECO:0000313" key="1">
    <source>
        <dbReference type="EMBL" id="MCC2230302.1"/>
    </source>
</evidence>
<organism evidence="1 2">
    <name type="scientific">Hominifimenecus microfluidus</name>
    <dbReference type="NCBI Taxonomy" id="2885348"/>
    <lineage>
        <taxon>Bacteria</taxon>
        <taxon>Bacillati</taxon>
        <taxon>Bacillota</taxon>
        <taxon>Clostridia</taxon>
        <taxon>Lachnospirales</taxon>
        <taxon>Lachnospiraceae</taxon>
        <taxon>Hominifimenecus</taxon>
    </lineage>
</organism>
<dbReference type="InterPro" id="IPR046249">
    <property type="entry name" value="DUF6282"/>
</dbReference>
<dbReference type="EMBL" id="JAJEQR010000010">
    <property type="protein sequence ID" value="MCC2230302.1"/>
    <property type="molecule type" value="Genomic_DNA"/>
</dbReference>
<dbReference type="Pfam" id="PF19799">
    <property type="entry name" value="DUF6282"/>
    <property type="match status" value="1"/>
</dbReference>
<reference evidence="1" key="1">
    <citation type="submission" date="2021-10" db="EMBL/GenBank/DDBJ databases">
        <title>Anaerobic single-cell dispensing facilitates the cultivation of human gut bacteria.</title>
        <authorList>
            <person name="Afrizal A."/>
        </authorList>
    </citation>
    <scope>NUCLEOTIDE SEQUENCE</scope>
    <source>
        <strain evidence="1">CLA-AA-H215</strain>
    </source>
</reference>
<sequence length="294" mass="33217">MREIQDLLQGAIDMHVHSWPDVSLAHPQHRTNDDVIRQCREAGMQGIVLKTHGWPAASLAHQLNSEHEDFNVYASATLNTMAGGPHPWVVETAIGMGCRMIWLPTISAKSDHDSHGFSVSMEKYIPRIHNLKDEDYYWLLDENGNLKDEIKECVALCRDYDIVLGTGHISAEESMAVGRFAAEIGYHKVCLTHPRSHCCYNTFEQIQAFAQMGHFVEFCALNVAPLHSSMTIADICRIIEEAGADHCYLSTDHFFDWTPSIPQQIYQVLGCLLEAGVDYEKLQTIMQNPHRLLD</sequence>
<accession>A0AAE3JF19</accession>
<dbReference type="Proteomes" id="UP001198182">
    <property type="component" value="Unassembled WGS sequence"/>
</dbReference>
<comment type="caution">
    <text evidence="1">The sequence shown here is derived from an EMBL/GenBank/DDBJ whole genome shotgun (WGS) entry which is preliminary data.</text>
</comment>
<keyword evidence="2" id="KW-1185">Reference proteome</keyword>
<dbReference type="AlphaFoldDB" id="A0AAE3JF19"/>
<protein>
    <submittedName>
        <fullName evidence="1">DUF6282 family protein</fullName>
    </submittedName>
</protein>
<name>A0AAE3JF19_9FIRM</name>
<dbReference type="SUPFAM" id="SSF51556">
    <property type="entry name" value="Metallo-dependent hydrolases"/>
    <property type="match status" value="1"/>
</dbReference>